<evidence type="ECO:0000313" key="1">
    <source>
        <dbReference type="EMBL" id="GGZ61249.1"/>
    </source>
</evidence>
<dbReference type="EMBL" id="BMXY01000001">
    <property type="protein sequence ID" value="GGZ61249.1"/>
    <property type="molecule type" value="Genomic_DNA"/>
</dbReference>
<gene>
    <name evidence="1" type="ORF">GCM10008101_14040</name>
</gene>
<name>A0ABQ3C1V0_9GAMM</name>
<proteinExistence type="predicted"/>
<evidence type="ECO:0000313" key="2">
    <source>
        <dbReference type="Proteomes" id="UP000643403"/>
    </source>
</evidence>
<dbReference type="RefSeq" id="WP_189448157.1">
    <property type="nucleotide sequence ID" value="NZ_BMXY01000001.1"/>
</dbReference>
<comment type="caution">
    <text evidence="1">The sequence shown here is derived from an EMBL/GenBank/DDBJ whole genome shotgun (WGS) entry which is preliminary data.</text>
</comment>
<sequence length="234" mass="25352">MNTPDDASSAGDPAAFVAKWRGAWPEWSLVEGFLPAAQRPLIEAWQALQFEWQEAAWRGEEARPGEAKLRWWVEELDGWSRGLRRHPLGALLQKQPAPWREVALALPSLAATRERPLDADAAWASLEPIARAVAAVDEALLQRRADAHVVAATWLHARLARHPESAVPQSLGTGDAGIRAWSHALRAGWPRASGLAPSRGIEAALAASRLKRGDASAALPPLAALWAGWRGARG</sequence>
<dbReference type="Proteomes" id="UP000643403">
    <property type="component" value="Unassembled WGS sequence"/>
</dbReference>
<accession>A0ABQ3C1V0</accession>
<reference evidence="2" key="1">
    <citation type="journal article" date="2019" name="Int. J. Syst. Evol. Microbiol.">
        <title>The Global Catalogue of Microorganisms (GCM) 10K type strain sequencing project: providing services to taxonomists for standard genome sequencing and annotation.</title>
        <authorList>
            <consortium name="The Broad Institute Genomics Platform"/>
            <consortium name="The Broad Institute Genome Sequencing Center for Infectious Disease"/>
            <person name="Wu L."/>
            <person name="Ma J."/>
        </authorList>
    </citation>
    <scope>NUCLEOTIDE SEQUENCE [LARGE SCALE GENOMIC DNA]</scope>
    <source>
        <strain evidence="2">KCTC 22558</strain>
    </source>
</reference>
<organism evidence="1 2">
    <name type="scientific">Cognatilysobacter xinjiangensis</name>
    <dbReference type="NCBI Taxonomy" id="546892"/>
    <lineage>
        <taxon>Bacteria</taxon>
        <taxon>Pseudomonadati</taxon>
        <taxon>Pseudomonadota</taxon>
        <taxon>Gammaproteobacteria</taxon>
        <taxon>Lysobacterales</taxon>
        <taxon>Lysobacteraceae</taxon>
        <taxon>Cognatilysobacter</taxon>
    </lineage>
</organism>
<protein>
    <submittedName>
        <fullName evidence="1">Phytoene synthase</fullName>
    </submittedName>
</protein>
<keyword evidence="2" id="KW-1185">Reference proteome</keyword>